<reference evidence="2" key="1">
    <citation type="submission" date="2022-06" db="EMBL/GenBank/DDBJ databases">
        <authorList>
            <person name="Ping M."/>
        </authorList>
    </citation>
    <scope>NUCLEOTIDE SEQUENCE</scope>
    <source>
        <strain evidence="2">JCM11759T</strain>
    </source>
</reference>
<dbReference type="CDD" id="cd00093">
    <property type="entry name" value="HTH_XRE"/>
    <property type="match status" value="1"/>
</dbReference>
<organism evidence="2 3">
    <name type="scientific">Nocardiopsis exhalans</name>
    <dbReference type="NCBI Taxonomy" id="163604"/>
    <lineage>
        <taxon>Bacteria</taxon>
        <taxon>Bacillati</taxon>
        <taxon>Actinomycetota</taxon>
        <taxon>Actinomycetes</taxon>
        <taxon>Streptosporangiales</taxon>
        <taxon>Nocardiopsidaceae</taxon>
        <taxon>Nocardiopsis</taxon>
    </lineage>
</organism>
<dbReference type="Pfam" id="PF19054">
    <property type="entry name" value="DUF5753"/>
    <property type="match status" value="1"/>
</dbReference>
<dbReference type="Pfam" id="PF13560">
    <property type="entry name" value="HTH_31"/>
    <property type="match status" value="1"/>
</dbReference>
<dbReference type="PROSITE" id="PS50943">
    <property type="entry name" value="HTH_CROC1"/>
    <property type="match status" value="1"/>
</dbReference>
<accession>A0ABY5D5D4</accession>
<dbReference type="Gene3D" id="1.10.260.40">
    <property type="entry name" value="lambda repressor-like DNA-binding domains"/>
    <property type="match status" value="1"/>
</dbReference>
<dbReference type="Proteomes" id="UP001055940">
    <property type="component" value="Chromosome"/>
</dbReference>
<evidence type="ECO:0000259" key="1">
    <source>
        <dbReference type="PROSITE" id="PS50943"/>
    </source>
</evidence>
<gene>
    <name evidence="2" type="ORF">NE857_24415</name>
</gene>
<dbReference type="EMBL" id="CP099837">
    <property type="protein sequence ID" value="USY18429.1"/>
    <property type="molecule type" value="Genomic_DNA"/>
</dbReference>
<dbReference type="SUPFAM" id="SSF47413">
    <property type="entry name" value="lambda repressor-like DNA-binding domains"/>
    <property type="match status" value="1"/>
</dbReference>
<keyword evidence="3" id="KW-1185">Reference proteome</keyword>
<name>A0ABY5D5D4_9ACTN</name>
<proteinExistence type="predicted"/>
<dbReference type="InterPro" id="IPR001387">
    <property type="entry name" value="Cro/C1-type_HTH"/>
</dbReference>
<dbReference type="InterPro" id="IPR043917">
    <property type="entry name" value="DUF5753"/>
</dbReference>
<feature type="domain" description="HTH cro/C1-type" evidence="1">
    <location>
        <begin position="1"/>
        <end position="47"/>
    </location>
</feature>
<sequence length="258" mass="29083">MTLNEVAKHTGISRANLSKIEQAESKTVPAPTLNKLLDLYKVDDPPVRAAMHELSKLAGLKGWWSLYKDLMPQTLVDFEAEACAIRTYEAQVIPGLLQTPAYADAIFRANRVRDDSEIAQRVTARMARQSILNRTNPPTYLVIIDEAAVRRMVGSASVMSEQLRHLRHMAARDNIDIYVLPFTAGAHTSTEGKYLIMDFPDPRDASVIYLESPTTTMFLEEDEQIRLYNDMFGSTQSCSMTPAQSLDFLNQRVQELEE</sequence>
<protein>
    <submittedName>
        <fullName evidence="2">Helix-turn-helix domain-containing protein</fullName>
    </submittedName>
</protein>
<evidence type="ECO:0000313" key="3">
    <source>
        <dbReference type="Proteomes" id="UP001055940"/>
    </source>
</evidence>
<dbReference type="InterPro" id="IPR010982">
    <property type="entry name" value="Lambda_DNA-bd_dom_sf"/>
</dbReference>
<evidence type="ECO:0000313" key="2">
    <source>
        <dbReference type="EMBL" id="USY18429.1"/>
    </source>
</evidence>